<evidence type="ECO:0000256" key="1">
    <source>
        <dbReference type="ARBA" id="ARBA00004245"/>
    </source>
</evidence>
<accession>A0AAN9VJ75</accession>
<feature type="region of interest" description="Disordered" evidence="6">
    <location>
        <begin position="222"/>
        <end position="269"/>
    </location>
</feature>
<dbReference type="GO" id="GO:0005856">
    <property type="term" value="C:cytoskeleton"/>
    <property type="evidence" value="ECO:0007669"/>
    <property type="project" value="UniProtKB-SubCell"/>
</dbReference>
<comment type="caution">
    <text evidence="8">The sequence shown here is derived from an EMBL/GenBank/DDBJ whole genome shotgun (WGS) entry which is preliminary data.</text>
</comment>
<dbReference type="AlphaFoldDB" id="A0AAN9VJ75"/>
<feature type="region of interest" description="Disordered" evidence="6">
    <location>
        <begin position="346"/>
        <end position="378"/>
    </location>
</feature>
<evidence type="ECO:0000256" key="4">
    <source>
        <dbReference type="ARBA" id="ARBA00023212"/>
    </source>
</evidence>
<evidence type="ECO:0000313" key="8">
    <source>
        <dbReference type="EMBL" id="KAK7792363.1"/>
    </source>
</evidence>
<name>A0AAN9VJ75_9ORTH</name>
<feature type="compositionally biased region" description="Polar residues" evidence="6">
    <location>
        <begin position="231"/>
        <end position="247"/>
    </location>
</feature>
<feature type="coiled-coil region" evidence="5">
    <location>
        <begin position="308"/>
        <end position="343"/>
    </location>
</feature>
<organism evidence="8 9">
    <name type="scientific">Gryllus longicercus</name>
    <dbReference type="NCBI Taxonomy" id="2509291"/>
    <lineage>
        <taxon>Eukaryota</taxon>
        <taxon>Metazoa</taxon>
        <taxon>Ecdysozoa</taxon>
        <taxon>Arthropoda</taxon>
        <taxon>Hexapoda</taxon>
        <taxon>Insecta</taxon>
        <taxon>Pterygota</taxon>
        <taxon>Neoptera</taxon>
        <taxon>Polyneoptera</taxon>
        <taxon>Orthoptera</taxon>
        <taxon>Ensifera</taxon>
        <taxon>Gryllidea</taxon>
        <taxon>Grylloidea</taxon>
        <taxon>Gryllidae</taxon>
        <taxon>Gryllinae</taxon>
        <taxon>Gryllus</taxon>
    </lineage>
</organism>
<feature type="compositionally biased region" description="Low complexity" evidence="6">
    <location>
        <begin position="250"/>
        <end position="269"/>
    </location>
</feature>
<feature type="compositionally biased region" description="Basic and acidic residues" evidence="6">
    <location>
        <begin position="369"/>
        <end position="378"/>
    </location>
</feature>
<feature type="compositionally biased region" description="Polar residues" evidence="6">
    <location>
        <begin position="199"/>
        <end position="211"/>
    </location>
</feature>
<dbReference type="InterPro" id="IPR027329">
    <property type="entry name" value="TPX2_C"/>
</dbReference>
<comment type="subcellular location">
    <subcellularLocation>
        <location evidence="1">Cytoplasm</location>
        <location evidence="1">Cytoskeleton</location>
    </subcellularLocation>
</comment>
<evidence type="ECO:0000256" key="3">
    <source>
        <dbReference type="ARBA" id="ARBA00022490"/>
    </source>
</evidence>
<comment type="similarity">
    <text evidence="2">Belongs to the TPX2 family.</text>
</comment>
<keyword evidence="4" id="KW-0206">Cytoskeleton</keyword>
<sequence>MSYEYNVPYVDFITSFGENDGADKFFDVNTKLEELSIKERSTSKEKDGIEKSDRPILQEVCSNIQNIGSAQSHSRDMKILSASNHSMKSVKKSGVKLVHENLKTQVSRGSSKPASVLRHKKHFQIVEEVNGEFYIKNDEIRHAGVPRTIPNQRTKTLQQRSFEERQKLQVRKKEDHIKKILEEEKKKRVFHANPIPNYLKSTRQMSTSGKTSAGKYTLEVKKSTSVDTGKKATSVTEKTVAKSTSSKPVAPQASNSSQNSTTSKFRARPAFVVRRQPFVPRRPERSLVKPGNVTLHSEKRAKARREFDEKLRQHYKELEDEARAKKEQEVKREKEEIAELRKKLVHKAQPVPLYKSALHGNGSGSRPKNSKDLDRLKK</sequence>
<protein>
    <recommendedName>
        <fullName evidence="7">TPX2 C-terminal domain-containing protein</fullName>
    </recommendedName>
</protein>
<evidence type="ECO:0000256" key="2">
    <source>
        <dbReference type="ARBA" id="ARBA00005885"/>
    </source>
</evidence>
<dbReference type="Pfam" id="PF06886">
    <property type="entry name" value="TPX2"/>
    <property type="match status" value="1"/>
</dbReference>
<dbReference type="EMBL" id="JAZDUA010000452">
    <property type="protein sequence ID" value="KAK7792363.1"/>
    <property type="molecule type" value="Genomic_DNA"/>
</dbReference>
<proteinExistence type="inferred from homology"/>
<evidence type="ECO:0000256" key="6">
    <source>
        <dbReference type="SAM" id="MobiDB-lite"/>
    </source>
</evidence>
<feature type="region of interest" description="Disordered" evidence="6">
    <location>
        <begin position="194"/>
        <end position="213"/>
    </location>
</feature>
<evidence type="ECO:0000313" key="9">
    <source>
        <dbReference type="Proteomes" id="UP001378592"/>
    </source>
</evidence>
<evidence type="ECO:0000256" key="5">
    <source>
        <dbReference type="SAM" id="Coils"/>
    </source>
</evidence>
<dbReference type="Proteomes" id="UP001378592">
    <property type="component" value="Unassembled WGS sequence"/>
</dbReference>
<keyword evidence="3" id="KW-0963">Cytoplasm</keyword>
<keyword evidence="5" id="KW-0175">Coiled coil</keyword>
<feature type="domain" description="TPX2 C-terminal" evidence="7">
    <location>
        <begin position="294"/>
        <end position="356"/>
    </location>
</feature>
<reference evidence="8 9" key="1">
    <citation type="submission" date="2024-03" db="EMBL/GenBank/DDBJ databases">
        <title>The genome assembly and annotation of the cricket Gryllus longicercus Weissman &amp; Gray.</title>
        <authorList>
            <person name="Szrajer S."/>
            <person name="Gray D."/>
            <person name="Ylla G."/>
        </authorList>
    </citation>
    <scope>NUCLEOTIDE SEQUENCE [LARGE SCALE GENOMIC DNA]</scope>
    <source>
        <strain evidence="8">DAG 2021-001</strain>
        <tissue evidence="8">Whole body minus gut</tissue>
    </source>
</reference>
<gene>
    <name evidence="8" type="ORF">R5R35_009963</name>
</gene>
<evidence type="ECO:0000259" key="7">
    <source>
        <dbReference type="Pfam" id="PF06886"/>
    </source>
</evidence>
<keyword evidence="9" id="KW-1185">Reference proteome</keyword>